<dbReference type="SUPFAM" id="SSF51735">
    <property type="entry name" value="NAD(P)-binding Rossmann-fold domains"/>
    <property type="match status" value="1"/>
</dbReference>
<dbReference type="PANTHER" id="PTHR43750:SF3">
    <property type="entry name" value="UDP-GLUCOSE 6-DEHYDROGENASE TUAD"/>
    <property type="match status" value="1"/>
</dbReference>
<dbReference type="NCBIfam" id="TIGR03026">
    <property type="entry name" value="NDP-sugDHase"/>
    <property type="match status" value="1"/>
</dbReference>
<evidence type="ECO:0000313" key="11">
    <source>
        <dbReference type="Proteomes" id="UP001500027"/>
    </source>
</evidence>
<dbReference type="InterPro" id="IPR036220">
    <property type="entry name" value="UDP-Glc/GDP-Man_DH_C_sf"/>
</dbReference>
<evidence type="ECO:0000259" key="9">
    <source>
        <dbReference type="SMART" id="SM00984"/>
    </source>
</evidence>
<keyword evidence="6 8" id="KW-0520">NAD</keyword>
<dbReference type="EC" id="1.1.1.22" evidence="3 8"/>
<keyword evidence="11" id="KW-1185">Reference proteome</keyword>
<dbReference type="SUPFAM" id="SSF52413">
    <property type="entry name" value="UDP-glucose/GDP-mannose dehydrogenase C-terminal domain"/>
    <property type="match status" value="1"/>
</dbReference>
<dbReference type="EMBL" id="BAABAV010000002">
    <property type="protein sequence ID" value="GAA4270087.1"/>
    <property type="molecule type" value="Genomic_DNA"/>
</dbReference>
<dbReference type="Pfam" id="PF03721">
    <property type="entry name" value="UDPG_MGDP_dh_N"/>
    <property type="match status" value="1"/>
</dbReference>
<dbReference type="InterPro" id="IPR028357">
    <property type="entry name" value="UDPglc_DH_bac"/>
</dbReference>
<dbReference type="SMART" id="SM00984">
    <property type="entry name" value="UDPG_MGDP_dh_C"/>
    <property type="match status" value="1"/>
</dbReference>
<sequence length="452" mass="50238">MNITIIGSGYVGLVTGACFSEVGINVTCVDVDQQKIDNLRNGIIPIYEPGLEKMITRNMNKGRLHFTTKISDAVRSSDVVFISVGTPPDEDGSADLKYVIQVARDCGKHMNDYTLVVTKSTVPVGTSLKVKNAIKEELDKRKVNIDFDVASNPEFLKEGAAIDDFLKPDRIVVGVESTRAEELLNTLYKPFTLNGHPIIFMDVISAEMTKYAANSMLATKISFINDIANLCEIVGADINKVRKGITSDTRIGNKFLYPGIGYGGSCFPKDVQALIRTGEEYQYELKVLKAVEAVNNSQKSILFNKIMKYYDGDLKGKTVALWGLSFKPQTDDMREAPSLEIIRKLLAAGANVRAYDPVALNEAKHHFGNAITYCEDQYETLINADCLAVLTEWSEFRIPNFKIMHKLLNVPAVFDGRNIYDKSELKKIGFDYFCIGVNTDSDILKPKLSLSY</sequence>
<feature type="domain" description="UDP-glucose/GDP-mannose dehydrogenase C-terminal" evidence="9">
    <location>
        <begin position="320"/>
        <end position="422"/>
    </location>
</feature>
<organism evidence="10 11">
    <name type="scientific">Hyunsoonleella aestuarii</name>
    <dbReference type="NCBI Taxonomy" id="912802"/>
    <lineage>
        <taxon>Bacteria</taxon>
        <taxon>Pseudomonadati</taxon>
        <taxon>Bacteroidota</taxon>
        <taxon>Flavobacteriia</taxon>
        <taxon>Flavobacteriales</taxon>
        <taxon>Flavobacteriaceae</taxon>
    </lineage>
</organism>
<evidence type="ECO:0000256" key="1">
    <source>
        <dbReference type="ARBA" id="ARBA00004701"/>
    </source>
</evidence>
<evidence type="ECO:0000256" key="4">
    <source>
        <dbReference type="ARBA" id="ARBA00015132"/>
    </source>
</evidence>
<dbReference type="InterPro" id="IPR017476">
    <property type="entry name" value="UDP-Glc/GDP-Man"/>
</dbReference>
<gene>
    <name evidence="10" type="ORF">GCM10022257_21880</name>
</gene>
<dbReference type="Pfam" id="PF00984">
    <property type="entry name" value="UDPG_MGDP_dh"/>
    <property type="match status" value="1"/>
</dbReference>
<proteinExistence type="inferred from homology"/>
<comment type="caution">
    <text evidence="10">The sequence shown here is derived from an EMBL/GenBank/DDBJ whole genome shotgun (WGS) entry which is preliminary data.</text>
</comment>
<dbReference type="Gene3D" id="3.40.50.720">
    <property type="entry name" value="NAD(P)-binding Rossmann-like Domain"/>
    <property type="match status" value="2"/>
</dbReference>
<protein>
    <recommendedName>
        <fullName evidence="4 8">UDP-glucose 6-dehydrogenase</fullName>
        <ecNumber evidence="3 8">1.1.1.22</ecNumber>
    </recommendedName>
</protein>
<dbReference type="PIRSF" id="PIRSF000124">
    <property type="entry name" value="UDPglc_GDPman_dh"/>
    <property type="match status" value="1"/>
</dbReference>
<dbReference type="InterPro" id="IPR001732">
    <property type="entry name" value="UDP-Glc/GDP-Man_DH_N"/>
</dbReference>
<dbReference type="PIRSF" id="PIRSF500134">
    <property type="entry name" value="UDPglc_DH_bac"/>
    <property type="match status" value="1"/>
</dbReference>
<evidence type="ECO:0000256" key="2">
    <source>
        <dbReference type="ARBA" id="ARBA00006601"/>
    </source>
</evidence>
<dbReference type="RefSeq" id="WP_139002465.1">
    <property type="nucleotide sequence ID" value="NZ_BAABAV010000002.1"/>
</dbReference>
<evidence type="ECO:0000256" key="5">
    <source>
        <dbReference type="ARBA" id="ARBA00023002"/>
    </source>
</evidence>
<dbReference type="PANTHER" id="PTHR43750">
    <property type="entry name" value="UDP-GLUCOSE 6-DEHYDROGENASE TUAD"/>
    <property type="match status" value="1"/>
</dbReference>
<dbReference type="SUPFAM" id="SSF48179">
    <property type="entry name" value="6-phosphogluconate dehydrogenase C-terminal domain-like"/>
    <property type="match status" value="1"/>
</dbReference>
<reference evidence="11" key="1">
    <citation type="journal article" date="2019" name="Int. J. Syst. Evol. Microbiol.">
        <title>The Global Catalogue of Microorganisms (GCM) 10K type strain sequencing project: providing services to taxonomists for standard genome sequencing and annotation.</title>
        <authorList>
            <consortium name="The Broad Institute Genomics Platform"/>
            <consortium name="The Broad Institute Genome Sequencing Center for Infectious Disease"/>
            <person name="Wu L."/>
            <person name="Ma J."/>
        </authorList>
    </citation>
    <scope>NUCLEOTIDE SEQUENCE [LARGE SCALE GENOMIC DNA]</scope>
    <source>
        <strain evidence="11">JCM 17452</strain>
    </source>
</reference>
<keyword evidence="5 8" id="KW-0560">Oxidoreductase</keyword>
<comment type="similarity">
    <text evidence="2 8">Belongs to the UDP-glucose/GDP-mannose dehydrogenase family.</text>
</comment>
<dbReference type="Pfam" id="PF03720">
    <property type="entry name" value="UDPG_MGDP_dh_C"/>
    <property type="match status" value="1"/>
</dbReference>
<evidence type="ECO:0000313" key="10">
    <source>
        <dbReference type="EMBL" id="GAA4270087.1"/>
    </source>
</evidence>
<comment type="catalytic activity">
    <reaction evidence="7 8">
        <text>UDP-alpha-D-glucose + 2 NAD(+) + H2O = UDP-alpha-D-glucuronate + 2 NADH + 3 H(+)</text>
        <dbReference type="Rhea" id="RHEA:23596"/>
        <dbReference type="ChEBI" id="CHEBI:15377"/>
        <dbReference type="ChEBI" id="CHEBI:15378"/>
        <dbReference type="ChEBI" id="CHEBI:57540"/>
        <dbReference type="ChEBI" id="CHEBI:57945"/>
        <dbReference type="ChEBI" id="CHEBI:58052"/>
        <dbReference type="ChEBI" id="CHEBI:58885"/>
        <dbReference type="EC" id="1.1.1.22"/>
    </reaction>
</comment>
<dbReference type="Gene3D" id="1.20.5.100">
    <property type="entry name" value="Cytochrome c1, transmembrane anchor, C-terminal"/>
    <property type="match status" value="1"/>
</dbReference>
<dbReference type="InterPro" id="IPR014026">
    <property type="entry name" value="UDP-Glc/GDP-Man_DH_dimer"/>
</dbReference>
<name>A0ABP8ECZ0_9FLAO</name>
<evidence type="ECO:0000256" key="6">
    <source>
        <dbReference type="ARBA" id="ARBA00023027"/>
    </source>
</evidence>
<evidence type="ECO:0000256" key="3">
    <source>
        <dbReference type="ARBA" id="ARBA00012954"/>
    </source>
</evidence>
<comment type="pathway">
    <text evidence="1">Nucleotide-sugar biosynthesis; UDP-alpha-D-glucuronate biosynthesis; UDP-alpha-D-glucuronate from UDP-alpha-D-glucose: step 1/1.</text>
</comment>
<evidence type="ECO:0000256" key="7">
    <source>
        <dbReference type="ARBA" id="ARBA00047473"/>
    </source>
</evidence>
<dbReference type="InterPro" id="IPR008927">
    <property type="entry name" value="6-PGluconate_DH-like_C_sf"/>
</dbReference>
<dbReference type="Proteomes" id="UP001500027">
    <property type="component" value="Unassembled WGS sequence"/>
</dbReference>
<accession>A0ABP8ECZ0</accession>
<dbReference type="InterPro" id="IPR014027">
    <property type="entry name" value="UDP-Glc/GDP-Man_DH_C"/>
</dbReference>
<evidence type="ECO:0000256" key="8">
    <source>
        <dbReference type="PIRNR" id="PIRNR000124"/>
    </source>
</evidence>
<dbReference type="InterPro" id="IPR036291">
    <property type="entry name" value="NAD(P)-bd_dom_sf"/>
</dbReference>